<proteinExistence type="predicted"/>
<reference evidence="1" key="1">
    <citation type="submission" date="2023-07" db="EMBL/GenBank/DDBJ databases">
        <title>Genomic Encyclopedia of Type Strains, Phase IV (KMG-IV): sequencing the most valuable type-strain genomes for metagenomic binning, comparative biology and taxonomic classification.</title>
        <authorList>
            <person name="Goeker M."/>
        </authorList>
    </citation>
    <scope>NUCLEOTIDE SEQUENCE</scope>
    <source>
        <strain evidence="1">DSM 26174</strain>
    </source>
</reference>
<dbReference type="EMBL" id="JAVDQD010000002">
    <property type="protein sequence ID" value="MDR6239219.1"/>
    <property type="molecule type" value="Genomic_DNA"/>
</dbReference>
<evidence type="ECO:0000313" key="1">
    <source>
        <dbReference type="EMBL" id="MDR6239219.1"/>
    </source>
</evidence>
<comment type="caution">
    <text evidence="1">The sequence shown here is derived from an EMBL/GenBank/DDBJ whole genome shotgun (WGS) entry which is preliminary data.</text>
</comment>
<dbReference type="Proteomes" id="UP001185092">
    <property type="component" value="Unassembled WGS sequence"/>
</dbReference>
<accession>A0AAE3XNM6</accession>
<gene>
    <name evidence="1" type="ORF">HNQ88_002256</name>
</gene>
<dbReference type="AlphaFoldDB" id="A0AAE3XNM6"/>
<organism evidence="1 2">
    <name type="scientific">Aureibacter tunicatorum</name>
    <dbReference type="NCBI Taxonomy" id="866807"/>
    <lineage>
        <taxon>Bacteria</taxon>
        <taxon>Pseudomonadati</taxon>
        <taxon>Bacteroidota</taxon>
        <taxon>Cytophagia</taxon>
        <taxon>Cytophagales</taxon>
        <taxon>Persicobacteraceae</taxon>
        <taxon>Aureibacter</taxon>
    </lineage>
</organism>
<sequence>MDLLNFQLLCSLKRRKKLEAYMDEMIRVNALCDLEIIRCLCVKIMERIVSIYMTRVIIVKYKMINFKGFIL</sequence>
<keyword evidence="2" id="KW-1185">Reference proteome</keyword>
<name>A0AAE3XNM6_9BACT</name>
<evidence type="ECO:0000313" key="2">
    <source>
        <dbReference type="Proteomes" id="UP001185092"/>
    </source>
</evidence>
<protein>
    <submittedName>
        <fullName evidence="1">Uncharacterized protein</fullName>
    </submittedName>
</protein>